<keyword evidence="2 6" id="KW-0812">Transmembrane</keyword>
<evidence type="ECO:0000313" key="8">
    <source>
        <dbReference type="EMBL" id="CAK7235323.1"/>
    </source>
</evidence>
<dbReference type="EMBL" id="CAWUHB010000097">
    <property type="protein sequence ID" value="CAK7235323.1"/>
    <property type="molecule type" value="Genomic_DNA"/>
</dbReference>
<dbReference type="Pfam" id="PF01284">
    <property type="entry name" value="MARVEL"/>
    <property type="match status" value="1"/>
</dbReference>
<evidence type="ECO:0000256" key="3">
    <source>
        <dbReference type="ARBA" id="ARBA00022989"/>
    </source>
</evidence>
<dbReference type="PANTHER" id="PTHR37451">
    <property type="entry name" value="MARVEL DOMAIN"/>
    <property type="match status" value="1"/>
</dbReference>
<comment type="caution">
    <text evidence="8">The sequence shown here is derived from an EMBL/GenBank/DDBJ whole genome shotgun (WGS) entry which is preliminary data.</text>
</comment>
<accession>A0ABP0CU32</accession>
<proteinExistence type="predicted"/>
<gene>
    <name evidence="8" type="ORF">SCUCBS95973_009231</name>
</gene>
<feature type="compositionally biased region" description="Low complexity" evidence="5">
    <location>
        <begin position="204"/>
        <end position="233"/>
    </location>
</feature>
<comment type="subcellular location">
    <subcellularLocation>
        <location evidence="1">Membrane</location>
        <topology evidence="1">Multi-pass membrane protein</topology>
    </subcellularLocation>
</comment>
<feature type="compositionally biased region" description="Low complexity" evidence="5">
    <location>
        <begin position="247"/>
        <end position="266"/>
    </location>
</feature>
<feature type="transmembrane region" description="Helical" evidence="6">
    <location>
        <begin position="139"/>
        <end position="162"/>
    </location>
</feature>
<keyword evidence="9" id="KW-1185">Reference proteome</keyword>
<dbReference type="InterPro" id="IPR008253">
    <property type="entry name" value="Marvel"/>
</dbReference>
<organism evidence="8 9">
    <name type="scientific">Sporothrix curviconia</name>
    <dbReference type="NCBI Taxonomy" id="1260050"/>
    <lineage>
        <taxon>Eukaryota</taxon>
        <taxon>Fungi</taxon>
        <taxon>Dikarya</taxon>
        <taxon>Ascomycota</taxon>
        <taxon>Pezizomycotina</taxon>
        <taxon>Sordariomycetes</taxon>
        <taxon>Sordariomycetidae</taxon>
        <taxon>Ophiostomatales</taxon>
        <taxon>Ophiostomataceae</taxon>
        <taxon>Sporothrix</taxon>
    </lineage>
</organism>
<evidence type="ECO:0000256" key="6">
    <source>
        <dbReference type="SAM" id="Phobius"/>
    </source>
</evidence>
<evidence type="ECO:0000256" key="5">
    <source>
        <dbReference type="SAM" id="MobiDB-lite"/>
    </source>
</evidence>
<dbReference type="Proteomes" id="UP001642405">
    <property type="component" value="Unassembled WGS sequence"/>
</dbReference>
<keyword evidence="4 6" id="KW-0472">Membrane</keyword>
<dbReference type="PANTHER" id="PTHR37451:SF4">
    <property type="entry name" value="MARVEL DOMAIN-CONTAINING PROTEIN"/>
    <property type="match status" value="1"/>
</dbReference>
<reference evidence="8 9" key="1">
    <citation type="submission" date="2024-01" db="EMBL/GenBank/DDBJ databases">
        <authorList>
            <person name="Allen C."/>
            <person name="Tagirdzhanova G."/>
        </authorList>
    </citation>
    <scope>NUCLEOTIDE SEQUENCE [LARGE SCALE GENOMIC DNA]</scope>
</reference>
<name>A0ABP0CU32_9PEZI</name>
<evidence type="ECO:0000256" key="1">
    <source>
        <dbReference type="ARBA" id="ARBA00004141"/>
    </source>
</evidence>
<evidence type="ECO:0000313" key="9">
    <source>
        <dbReference type="Proteomes" id="UP001642405"/>
    </source>
</evidence>
<sequence length="278" mass="29369">MVWSESNGHSGANVLSLPKWTVIVRLFQLVLAFILLVLTAYAASKLGSGAAGFGLTWFTFIFTILYFVYLGVSLSAVPSAYHPLAHLPFEILINIFWLCSWAVLASEASSVGDLEHYYGSYINLLPSGYRNALNCVKAAAALGAILWVLFCITLAFLVIAFLEHTRNSATAADVAAAGGVGAGAEAKATELHSYNNGVGGAGATAPASGGVPVDPATGYPVQQYPHEQQQQPYGTDPDVAAYANPSQQQPVYGGQQPPVQQYQEQPVTGTVPPQHPTA</sequence>
<feature type="region of interest" description="Disordered" evidence="5">
    <location>
        <begin position="204"/>
        <end position="278"/>
    </location>
</feature>
<evidence type="ECO:0000256" key="2">
    <source>
        <dbReference type="ARBA" id="ARBA00022692"/>
    </source>
</evidence>
<evidence type="ECO:0000259" key="7">
    <source>
        <dbReference type="Pfam" id="PF01284"/>
    </source>
</evidence>
<evidence type="ECO:0000256" key="4">
    <source>
        <dbReference type="ARBA" id="ARBA00023136"/>
    </source>
</evidence>
<feature type="transmembrane region" description="Helical" evidence="6">
    <location>
        <begin position="84"/>
        <end position="104"/>
    </location>
</feature>
<keyword evidence="3 6" id="KW-1133">Transmembrane helix</keyword>
<feature type="domain" description="MARVEL" evidence="7">
    <location>
        <begin position="21"/>
        <end position="156"/>
    </location>
</feature>
<protein>
    <recommendedName>
        <fullName evidence="7">MARVEL domain-containing protein</fullName>
    </recommendedName>
</protein>
<feature type="transmembrane region" description="Helical" evidence="6">
    <location>
        <begin position="50"/>
        <end position="72"/>
    </location>
</feature>
<feature type="transmembrane region" description="Helical" evidence="6">
    <location>
        <begin position="20"/>
        <end position="43"/>
    </location>
</feature>